<dbReference type="SUPFAM" id="SSF56112">
    <property type="entry name" value="Protein kinase-like (PK-like)"/>
    <property type="match status" value="1"/>
</dbReference>
<dbReference type="Proteomes" id="UP000317257">
    <property type="component" value="Unassembled WGS sequence"/>
</dbReference>
<sequence>MEGALNWAILLRFDDDIQWIFRSPKTKYALNNDTAYQLLASEAATLKYIREKTHIPVPEIYSYCATSENEIGIPYILMSKATGHHLSTYDWQTHDLSYPSRVNSRGPGRLLKLNEKQKIMSQLGNYLSQLSRLRFNTIGSLFEEEGARFGIRECLSPSFVLQGRESIKNVPRGPFQNEEDYYLSLVSVLLAHSEQLEMGHHVLFAPVPCPQEYSNFAKYYIAQQRWNDYIAVGGKAESSQNRLHYSIIGMFIRDQVISYLTRRDDAQKSGFPLCHHDLSTQNIFVDDEFNITCIIDWAFCSTVPNSQLLSTPGLPHPRDLVADQALIGAFRSAFEEECSRSQSIRPSKQDWKTGDMLSYLIRLVNFDALQDFYHLESLHQLTTGAAKDANLRATLVSISAESEARLLSAALAEDDEPENKARLQENRYFSAVGEERRGLARYISFISQFNPLFVADKRLWRWIDETGRSPTTEIILPGNLNGHKSAQPDSLKRSIR</sequence>
<protein>
    <submittedName>
        <fullName evidence="2">Uncharacterized protein</fullName>
    </submittedName>
</protein>
<organism evidence="2 3">
    <name type="scientific">Metarhizium rileyi (strain RCEF 4871)</name>
    <name type="common">Nomuraea rileyi</name>
    <dbReference type="NCBI Taxonomy" id="1649241"/>
    <lineage>
        <taxon>Eukaryota</taxon>
        <taxon>Fungi</taxon>
        <taxon>Dikarya</taxon>
        <taxon>Ascomycota</taxon>
        <taxon>Pezizomycotina</taxon>
        <taxon>Sordariomycetes</taxon>
        <taxon>Hypocreomycetidae</taxon>
        <taxon>Hypocreales</taxon>
        <taxon>Clavicipitaceae</taxon>
        <taxon>Metarhizium</taxon>
    </lineage>
</organism>
<evidence type="ECO:0000313" key="3">
    <source>
        <dbReference type="Proteomes" id="UP000317257"/>
    </source>
</evidence>
<evidence type="ECO:0000313" key="2">
    <source>
        <dbReference type="EMBL" id="TWU71568.1"/>
    </source>
</evidence>
<accession>A0A5C6G4Y4</accession>
<gene>
    <name evidence="2" type="ORF">ED733_000910</name>
</gene>
<dbReference type="InterPro" id="IPR051678">
    <property type="entry name" value="AGP_Transferase"/>
</dbReference>
<evidence type="ECO:0000256" key="1">
    <source>
        <dbReference type="SAM" id="MobiDB-lite"/>
    </source>
</evidence>
<feature type="region of interest" description="Disordered" evidence="1">
    <location>
        <begin position="476"/>
        <end position="496"/>
    </location>
</feature>
<proteinExistence type="predicted"/>
<dbReference type="EMBL" id="SBHS01000041">
    <property type="protein sequence ID" value="TWU71568.1"/>
    <property type="molecule type" value="Genomic_DNA"/>
</dbReference>
<reference evidence="3" key="1">
    <citation type="submission" date="2018-12" db="EMBL/GenBank/DDBJ databases">
        <title>The complete genome of Metarhizium rileyi, a key fungal pathogen of Lepidoptera.</title>
        <authorList>
            <person name="Binneck E."/>
            <person name="Lastra C.C.L."/>
            <person name="Sosa-Gomez D.R."/>
        </authorList>
    </citation>
    <scope>NUCLEOTIDE SEQUENCE [LARGE SCALE GENOMIC DNA]</scope>
    <source>
        <strain evidence="3">Cep018-CH2</strain>
    </source>
</reference>
<comment type="caution">
    <text evidence="2">The sequence shown here is derived from an EMBL/GenBank/DDBJ whole genome shotgun (WGS) entry which is preliminary data.</text>
</comment>
<dbReference type="InterPro" id="IPR011009">
    <property type="entry name" value="Kinase-like_dom_sf"/>
</dbReference>
<name>A0A5C6G4Y4_METRR</name>
<dbReference type="PANTHER" id="PTHR21310:SF15">
    <property type="entry name" value="AMINOGLYCOSIDE PHOSPHOTRANSFERASE DOMAIN-CONTAINING PROTEIN"/>
    <property type="match status" value="1"/>
</dbReference>
<dbReference type="PANTHER" id="PTHR21310">
    <property type="entry name" value="AMINOGLYCOSIDE PHOSPHOTRANSFERASE-RELATED-RELATED"/>
    <property type="match status" value="1"/>
</dbReference>
<dbReference type="AlphaFoldDB" id="A0A5C6G4Y4"/>